<dbReference type="Pfam" id="PF01408">
    <property type="entry name" value="GFO_IDH_MocA"/>
    <property type="match status" value="1"/>
</dbReference>
<feature type="domain" description="Gfo/Idh/MocA-like oxidoreductase C-terminal" evidence="3">
    <location>
        <begin position="165"/>
        <end position="315"/>
    </location>
</feature>
<dbReference type="InterPro" id="IPR004104">
    <property type="entry name" value="Gfo/Idh/MocA-like_OxRdtase_C"/>
</dbReference>
<dbReference type="SUPFAM" id="SSF51735">
    <property type="entry name" value="NAD(P)-binding Rossmann-fold domains"/>
    <property type="match status" value="1"/>
</dbReference>
<evidence type="ECO:0000313" key="4">
    <source>
        <dbReference type="EMBL" id="MBB5840764.1"/>
    </source>
</evidence>
<dbReference type="Pfam" id="PF02894">
    <property type="entry name" value="GFO_IDH_MocA_C"/>
    <property type="match status" value="1"/>
</dbReference>
<dbReference type="InterPro" id="IPR036291">
    <property type="entry name" value="NAD(P)-bd_dom_sf"/>
</dbReference>
<name>A0A7W9MYE9_9ACTN</name>
<dbReference type="EMBL" id="JACHMY010000001">
    <property type="protein sequence ID" value="MBB5840764.1"/>
    <property type="molecule type" value="Genomic_DNA"/>
</dbReference>
<dbReference type="AlphaFoldDB" id="A0A7W9MYE9"/>
<evidence type="ECO:0000256" key="1">
    <source>
        <dbReference type="ARBA" id="ARBA00010928"/>
    </source>
</evidence>
<dbReference type="PANTHER" id="PTHR43377">
    <property type="entry name" value="BILIVERDIN REDUCTASE A"/>
    <property type="match status" value="1"/>
</dbReference>
<dbReference type="GO" id="GO:0000166">
    <property type="term" value="F:nucleotide binding"/>
    <property type="evidence" value="ECO:0007669"/>
    <property type="project" value="InterPro"/>
</dbReference>
<dbReference type="PANTHER" id="PTHR43377:SF1">
    <property type="entry name" value="BILIVERDIN REDUCTASE A"/>
    <property type="match status" value="1"/>
</dbReference>
<proteinExistence type="inferred from homology"/>
<protein>
    <submittedName>
        <fullName evidence="4">Putative dehydrogenase</fullName>
    </submittedName>
</protein>
<dbReference type="Gene3D" id="3.40.50.720">
    <property type="entry name" value="NAD(P)-binding Rossmann-like Domain"/>
    <property type="match status" value="1"/>
</dbReference>
<feature type="domain" description="Gfo/Idh/MocA-like oxidoreductase N-terminal" evidence="2">
    <location>
        <begin position="5"/>
        <end position="112"/>
    </location>
</feature>
<organism evidence="4 5">
    <name type="scientific">Kribbella italica</name>
    <dbReference type="NCBI Taxonomy" id="1540520"/>
    <lineage>
        <taxon>Bacteria</taxon>
        <taxon>Bacillati</taxon>
        <taxon>Actinomycetota</taxon>
        <taxon>Actinomycetes</taxon>
        <taxon>Propionibacteriales</taxon>
        <taxon>Kribbellaceae</taxon>
        <taxon>Kribbella</taxon>
    </lineage>
</organism>
<comment type="caution">
    <text evidence="4">The sequence shown here is derived from an EMBL/GenBank/DDBJ whole genome shotgun (WGS) entry which is preliminary data.</text>
</comment>
<comment type="similarity">
    <text evidence="1">Belongs to the Gfo/Idh/MocA family.</text>
</comment>
<dbReference type="InterPro" id="IPR000683">
    <property type="entry name" value="Gfo/Idh/MocA-like_OxRdtase_N"/>
</dbReference>
<sequence length="318" mass="35015">MHEPVRVAVVGAGGWGRQHARAFAQHPEAELAGIWSRDLGRAQARAAEWHTTGYDDVDRMIDDVQPELVAVCLPNTEHFALTRHLLTRGIPLLVEKPLVFDLAEGRTLLEEAGDTFFAINFNHRYAVPVQRAYDDVTAGRLGELEFLTWRFAGEGSSAHHPYANLIETQCHGIDMLEQLGGPIEAVSAELKGGTIAAVLRFASGAVGSLVGSYDSSYAYPGTHQLEVNGRAGRLLVEDTVKRYTFSKAGDPTREVWEAGYFDDRSRSFEQTFDRHLDVLLPALRRGERPPVPATAGLRALEVGTAIIEAFESGRRTRV</sequence>
<dbReference type="SUPFAM" id="SSF55347">
    <property type="entry name" value="Glyceraldehyde-3-phosphate dehydrogenase-like, C-terminal domain"/>
    <property type="match status" value="1"/>
</dbReference>
<gene>
    <name evidence="4" type="ORF">HDA39_007498</name>
</gene>
<dbReference type="Proteomes" id="UP000549971">
    <property type="component" value="Unassembled WGS sequence"/>
</dbReference>
<evidence type="ECO:0000259" key="3">
    <source>
        <dbReference type="Pfam" id="PF02894"/>
    </source>
</evidence>
<keyword evidence="5" id="KW-1185">Reference proteome</keyword>
<accession>A0A7W9MYE9</accession>
<dbReference type="RefSeq" id="WP_184803364.1">
    <property type="nucleotide sequence ID" value="NZ_JACHMY010000001.1"/>
</dbReference>
<evidence type="ECO:0000313" key="5">
    <source>
        <dbReference type="Proteomes" id="UP000549971"/>
    </source>
</evidence>
<evidence type="ECO:0000259" key="2">
    <source>
        <dbReference type="Pfam" id="PF01408"/>
    </source>
</evidence>
<dbReference type="InterPro" id="IPR051450">
    <property type="entry name" value="Gfo/Idh/MocA_Oxidoreductases"/>
</dbReference>
<reference evidence="4 5" key="1">
    <citation type="submission" date="2020-08" db="EMBL/GenBank/DDBJ databases">
        <title>Sequencing the genomes of 1000 actinobacteria strains.</title>
        <authorList>
            <person name="Klenk H.-P."/>
        </authorList>
    </citation>
    <scope>NUCLEOTIDE SEQUENCE [LARGE SCALE GENOMIC DNA]</scope>
    <source>
        <strain evidence="4 5">DSM 28967</strain>
    </source>
</reference>
<dbReference type="Gene3D" id="3.30.360.10">
    <property type="entry name" value="Dihydrodipicolinate Reductase, domain 2"/>
    <property type="match status" value="1"/>
</dbReference>